<protein>
    <submittedName>
        <fullName evidence="1">Uncharacterized protein</fullName>
    </submittedName>
</protein>
<name>A0A1A8FCF1_9TELE</name>
<organism evidence="1">
    <name type="scientific">Nothobranchius korthausae</name>
    <dbReference type="NCBI Taxonomy" id="1143690"/>
    <lineage>
        <taxon>Eukaryota</taxon>
        <taxon>Metazoa</taxon>
        <taxon>Chordata</taxon>
        <taxon>Craniata</taxon>
        <taxon>Vertebrata</taxon>
        <taxon>Euteleostomi</taxon>
        <taxon>Actinopterygii</taxon>
        <taxon>Neopterygii</taxon>
        <taxon>Teleostei</taxon>
        <taxon>Neoteleostei</taxon>
        <taxon>Acanthomorphata</taxon>
        <taxon>Ovalentaria</taxon>
        <taxon>Atherinomorphae</taxon>
        <taxon>Cyprinodontiformes</taxon>
        <taxon>Nothobranchiidae</taxon>
        <taxon>Nothobranchius</taxon>
    </lineage>
</organism>
<reference evidence="1" key="2">
    <citation type="submission" date="2016-06" db="EMBL/GenBank/DDBJ databases">
        <title>The genome of a short-lived fish provides insights into sex chromosome evolution and the genetic control of aging.</title>
        <authorList>
            <person name="Reichwald K."/>
            <person name="Felder M."/>
            <person name="Petzold A."/>
            <person name="Koch P."/>
            <person name="Groth M."/>
            <person name="Platzer M."/>
        </authorList>
    </citation>
    <scope>NUCLEOTIDE SEQUENCE</scope>
    <source>
        <tissue evidence="1">Brain</tissue>
    </source>
</reference>
<gene>
    <name evidence="1" type="primary">Nfu_g_1_020455</name>
</gene>
<feature type="non-terminal residue" evidence="1">
    <location>
        <position position="1"/>
    </location>
</feature>
<feature type="non-terminal residue" evidence="1">
    <location>
        <position position="68"/>
    </location>
</feature>
<dbReference type="EMBL" id="HAEB01010205">
    <property type="protein sequence ID" value="SBQ56732.1"/>
    <property type="molecule type" value="Transcribed_RNA"/>
</dbReference>
<sequence length="68" mass="7616">SSKCPLANFRRAYTHTGLSRRTRPWWRCVTDGSFCNFGSSSLQVIHYVPPCSSGVSAHRFCDHLDPTG</sequence>
<proteinExistence type="predicted"/>
<accession>A0A1A8FCF1</accession>
<evidence type="ECO:0000313" key="1">
    <source>
        <dbReference type="EMBL" id="SBQ56732.1"/>
    </source>
</evidence>
<dbReference type="AlphaFoldDB" id="A0A1A8FCF1"/>
<reference evidence="1" key="1">
    <citation type="submission" date="2016-05" db="EMBL/GenBank/DDBJ databases">
        <authorList>
            <person name="Lavstsen T."/>
            <person name="Jespersen J.S."/>
        </authorList>
    </citation>
    <scope>NUCLEOTIDE SEQUENCE</scope>
    <source>
        <tissue evidence="1">Brain</tissue>
    </source>
</reference>